<organism evidence="2 3">
    <name type="scientific">Flavobacterium croceum DSM 17960</name>
    <dbReference type="NCBI Taxonomy" id="1121886"/>
    <lineage>
        <taxon>Bacteria</taxon>
        <taxon>Pseudomonadati</taxon>
        <taxon>Bacteroidota</taxon>
        <taxon>Flavobacteriia</taxon>
        <taxon>Flavobacteriales</taxon>
        <taxon>Flavobacteriaceae</taxon>
        <taxon>Flavobacterium</taxon>
    </lineage>
</organism>
<keyword evidence="1" id="KW-0812">Transmembrane</keyword>
<dbReference type="RefSeq" id="WP_103727047.1">
    <property type="nucleotide sequence ID" value="NZ_PQNY01000025.1"/>
</dbReference>
<gene>
    <name evidence="2" type="ORF">Q361_12510</name>
</gene>
<proteinExistence type="predicted"/>
<name>A0A2S4N4T2_9FLAO</name>
<dbReference type="Proteomes" id="UP000237056">
    <property type="component" value="Unassembled WGS sequence"/>
</dbReference>
<comment type="caution">
    <text evidence="2">The sequence shown here is derived from an EMBL/GenBank/DDBJ whole genome shotgun (WGS) entry which is preliminary data.</text>
</comment>
<evidence type="ECO:0000313" key="3">
    <source>
        <dbReference type="Proteomes" id="UP000237056"/>
    </source>
</evidence>
<dbReference type="OrthoDB" id="669022at2"/>
<protein>
    <submittedName>
        <fullName evidence="2">Uncharacterized protein</fullName>
    </submittedName>
</protein>
<keyword evidence="1" id="KW-0472">Membrane</keyword>
<keyword evidence="1" id="KW-1133">Transmembrane helix</keyword>
<sequence length="240" mass="28138">MGWNTSLIIIENKENYSNENELLKSLGFENFEQKENTTFDEILNPQENQIGIGYYNGNLIICDGYLLTTKSLEESKNLNLADYEKSLIKIFPKAEIVTVSCVSSVNFHGYSLIQNGEKKRLKIVAEEMKQEFGNRFEEEIEIYKKSYEENEQLLWKDENDDDFYTEDQLMEDFTFKVAKRRLGVEIATEEADDLFENTEFKVFQLNLSEKSVSNNFKWKKYLIIGGIIIIVKILFKTIFK</sequence>
<accession>A0A2S4N4T2</accession>
<reference evidence="2 3" key="1">
    <citation type="submission" date="2018-01" db="EMBL/GenBank/DDBJ databases">
        <title>Genomic Encyclopedia of Type Strains, Phase I: the one thousand microbial genomes (KMG-I) project.</title>
        <authorList>
            <person name="Goeker M."/>
        </authorList>
    </citation>
    <scope>NUCLEOTIDE SEQUENCE [LARGE SCALE GENOMIC DNA]</scope>
    <source>
        <strain evidence="2 3">DSM 17960</strain>
    </source>
</reference>
<dbReference type="EMBL" id="PQNY01000025">
    <property type="protein sequence ID" value="POS00749.1"/>
    <property type="molecule type" value="Genomic_DNA"/>
</dbReference>
<keyword evidence="3" id="KW-1185">Reference proteome</keyword>
<evidence type="ECO:0000256" key="1">
    <source>
        <dbReference type="SAM" id="Phobius"/>
    </source>
</evidence>
<evidence type="ECO:0000313" key="2">
    <source>
        <dbReference type="EMBL" id="POS00749.1"/>
    </source>
</evidence>
<dbReference type="AlphaFoldDB" id="A0A2S4N4T2"/>
<feature type="transmembrane region" description="Helical" evidence="1">
    <location>
        <begin position="221"/>
        <end position="239"/>
    </location>
</feature>